<feature type="compositionally biased region" description="Polar residues" evidence="1">
    <location>
        <begin position="104"/>
        <end position="115"/>
    </location>
</feature>
<protein>
    <submittedName>
        <fullName evidence="2">Uncharacterized protein</fullName>
    </submittedName>
</protein>
<keyword evidence="3" id="KW-1185">Reference proteome</keyword>
<dbReference type="InParanoid" id="A0A7M7NVA8"/>
<reference evidence="3" key="1">
    <citation type="submission" date="2015-02" db="EMBL/GenBank/DDBJ databases">
        <title>Genome sequencing for Strongylocentrotus purpuratus.</title>
        <authorList>
            <person name="Murali S."/>
            <person name="Liu Y."/>
            <person name="Vee V."/>
            <person name="English A."/>
            <person name="Wang M."/>
            <person name="Skinner E."/>
            <person name="Han Y."/>
            <person name="Muzny D.M."/>
            <person name="Worley K.C."/>
            <person name="Gibbs R.A."/>
        </authorList>
    </citation>
    <scope>NUCLEOTIDE SEQUENCE</scope>
</reference>
<feature type="region of interest" description="Disordered" evidence="1">
    <location>
        <begin position="89"/>
        <end position="123"/>
    </location>
</feature>
<evidence type="ECO:0000256" key="1">
    <source>
        <dbReference type="SAM" id="MobiDB-lite"/>
    </source>
</evidence>
<evidence type="ECO:0000313" key="3">
    <source>
        <dbReference type="Proteomes" id="UP000007110"/>
    </source>
</evidence>
<evidence type="ECO:0000313" key="2">
    <source>
        <dbReference type="EnsemblMetazoa" id="XP_030842254"/>
    </source>
</evidence>
<proteinExistence type="predicted"/>
<name>A0A7M7NVA8_STRPU</name>
<accession>A0A7M7NVA8</accession>
<reference evidence="2" key="2">
    <citation type="submission" date="2021-01" db="UniProtKB">
        <authorList>
            <consortium name="EnsemblMetazoa"/>
        </authorList>
    </citation>
    <scope>IDENTIFICATION</scope>
</reference>
<dbReference type="AlphaFoldDB" id="A0A7M7NVA8"/>
<feature type="compositionally biased region" description="Basic and acidic residues" evidence="1">
    <location>
        <begin position="89"/>
        <end position="98"/>
    </location>
</feature>
<dbReference type="RefSeq" id="XP_030842254.1">
    <property type="nucleotide sequence ID" value="XM_030986394.1"/>
</dbReference>
<dbReference type="GeneID" id="115918664"/>
<organism evidence="2 3">
    <name type="scientific">Strongylocentrotus purpuratus</name>
    <name type="common">Purple sea urchin</name>
    <dbReference type="NCBI Taxonomy" id="7668"/>
    <lineage>
        <taxon>Eukaryota</taxon>
        <taxon>Metazoa</taxon>
        <taxon>Echinodermata</taxon>
        <taxon>Eleutherozoa</taxon>
        <taxon>Echinozoa</taxon>
        <taxon>Echinoidea</taxon>
        <taxon>Euechinoidea</taxon>
        <taxon>Echinacea</taxon>
        <taxon>Camarodonta</taxon>
        <taxon>Echinidea</taxon>
        <taxon>Strongylocentrotidae</taxon>
        <taxon>Strongylocentrotus</taxon>
    </lineage>
</organism>
<sequence length="123" mass="13234">MLAVTPGVGITMKDGDQKLTIDITGQKTQRPDAMEAVLKACIQKLAIAEINGAPIPVGTQEHQVAQILGEALRGDSTECHLHLIPRSLMRAESDDQETRPINVEDSSSVSGNTNTTDHEETEC</sequence>
<dbReference type="EnsemblMetazoa" id="XM_030986394">
    <property type="protein sequence ID" value="XP_030842254"/>
    <property type="gene ID" value="LOC115918664"/>
</dbReference>
<dbReference type="Proteomes" id="UP000007110">
    <property type="component" value="Unassembled WGS sequence"/>
</dbReference>
<dbReference type="KEGG" id="spu:115918664"/>